<feature type="region of interest" description="Disordered" evidence="1">
    <location>
        <begin position="38"/>
        <end position="57"/>
    </location>
</feature>
<evidence type="ECO:0000313" key="2">
    <source>
        <dbReference type="EMBL" id="SVB70536.1"/>
    </source>
</evidence>
<accession>A0A382G5I8</accession>
<feature type="compositionally biased region" description="Polar residues" evidence="1">
    <location>
        <begin position="38"/>
        <end position="51"/>
    </location>
</feature>
<feature type="non-terminal residue" evidence="2">
    <location>
        <position position="124"/>
    </location>
</feature>
<sequence>MRLIKAQNTNLRTIYGKGVKYDVDDQVIIDSTNTVLMPKGTTAQRPTSPNNGHVRYNTDDNQLEAYQNGAWREIRFKEPNQDPSIVQQNLGNGDATIVLFGPLDSQDTDYPAPAAAQNVLVFVE</sequence>
<protein>
    <submittedName>
        <fullName evidence="2">Uncharacterized protein</fullName>
    </submittedName>
</protein>
<proteinExistence type="predicted"/>
<name>A0A382G5I8_9ZZZZ</name>
<reference evidence="2" key="1">
    <citation type="submission" date="2018-05" db="EMBL/GenBank/DDBJ databases">
        <authorList>
            <person name="Lanie J.A."/>
            <person name="Ng W.-L."/>
            <person name="Kazmierczak K.M."/>
            <person name="Andrzejewski T.M."/>
            <person name="Davidsen T.M."/>
            <person name="Wayne K.J."/>
            <person name="Tettelin H."/>
            <person name="Glass J.I."/>
            <person name="Rusch D."/>
            <person name="Podicherti R."/>
            <person name="Tsui H.-C.T."/>
            <person name="Winkler M.E."/>
        </authorList>
    </citation>
    <scope>NUCLEOTIDE SEQUENCE</scope>
</reference>
<dbReference type="AlphaFoldDB" id="A0A382G5I8"/>
<organism evidence="2">
    <name type="scientific">marine metagenome</name>
    <dbReference type="NCBI Taxonomy" id="408172"/>
    <lineage>
        <taxon>unclassified sequences</taxon>
        <taxon>metagenomes</taxon>
        <taxon>ecological metagenomes</taxon>
    </lineage>
</organism>
<evidence type="ECO:0000256" key="1">
    <source>
        <dbReference type="SAM" id="MobiDB-lite"/>
    </source>
</evidence>
<dbReference type="EMBL" id="UINC01053699">
    <property type="protein sequence ID" value="SVB70536.1"/>
    <property type="molecule type" value="Genomic_DNA"/>
</dbReference>
<gene>
    <name evidence="2" type="ORF">METZ01_LOCUS223390</name>
</gene>